<organism evidence="1 2">
    <name type="scientific">Magallana gigas</name>
    <name type="common">Pacific oyster</name>
    <name type="synonym">Crassostrea gigas</name>
    <dbReference type="NCBI Taxonomy" id="29159"/>
    <lineage>
        <taxon>Eukaryota</taxon>
        <taxon>Metazoa</taxon>
        <taxon>Spiralia</taxon>
        <taxon>Lophotrochozoa</taxon>
        <taxon>Mollusca</taxon>
        <taxon>Bivalvia</taxon>
        <taxon>Autobranchia</taxon>
        <taxon>Pteriomorphia</taxon>
        <taxon>Ostreida</taxon>
        <taxon>Ostreoidea</taxon>
        <taxon>Ostreidae</taxon>
        <taxon>Magallana</taxon>
    </lineage>
</organism>
<name>A0A8W8J366_MAGGI</name>
<dbReference type="EnsemblMetazoa" id="G17032.1">
    <property type="protein sequence ID" value="G17032.1:cds"/>
    <property type="gene ID" value="G17032"/>
</dbReference>
<protein>
    <submittedName>
        <fullName evidence="1">Uncharacterized protein</fullName>
    </submittedName>
</protein>
<proteinExistence type="predicted"/>
<dbReference type="AlphaFoldDB" id="A0A8W8J366"/>
<evidence type="ECO:0000313" key="2">
    <source>
        <dbReference type="Proteomes" id="UP000005408"/>
    </source>
</evidence>
<reference evidence="1" key="1">
    <citation type="submission" date="2022-08" db="UniProtKB">
        <authorList>
            <consortium name="EnsemblMetazoa"/>
        </authorList>
    </citation>
    <scope>IDENTIFICATION</scope>
    <source>
        <strain evidence="1">05x7-T-G4-1.051#20</strain>
    </source>
</reference>
<keyword evidence="2" id="KW-1185">Reference proteome</keyword>
<accession>A0A8W8J366</accession>
<dbReference type="Proteomes" id="UP000005408">
    <property type="component" value="Unassembled WGS sequence"/>
</dbReference>
<evidence type="ECO:0000313" key="1">
    <source>
        <dbReference type="EnsemblMetazoa" id="G17032.1:cds"/>
    </source>
</evidence>
<sequence>MNIIVYRKSNQSLLGSFNFPADSDAPCLKYNKILLSACYADDSMESTVIRCNHQCSIETVECSANCRMEDVLDKSDVLSCLADCKLKSETCDTTCICLTDCASRMKGCGQLCKSHSFQTSHDRRECYAECSYETEQCRNKCNQ</sequence>